<keyword evidence="3" id="KW-0238">DNA-binding</keyword>
<dbReference type="PANTHER" id="PTHR47424:SF3">
    <property type="entry name" value="REGULATORY PROTEIN GAL4"/>
    <property type="match status" value="1"/>
</dbReference>
<dbReference type="VEuPathDB" id="FungiDB:BO78DRAFT_374487"/>
<dbReference type="InterPro" id="IPR001138">
    <property type="entry name" value="Zn2Cys6_DnaBD"/>
</dbReference>
<evidence type="ECO:0000259" key="7">
    <source>
        <dbReference type="PROSITE" id="PS50048"/>
    </source>
</evidence>
<keyword evidence="9" id="KW-1185">Reference proteome</keyword>
<dbReference type="PROSITE" id="PS00463">
    <property type="entry name" value="ZN2_CY6_FUNGAL_1"/>
    <property type="match status" value="1"/>
</dbReference>
<dbReference type="EMBL" id="KZ826377">
    <property type="protein sequence ID" value="PYI03674.1"/>
    <property type="molecule type" value="Genomic_DNA"/>
</dbReference>
<keyword evidence="4" id="KW-0804">Transcription</keyword>
<dbReference type="GO" id="GO:0009893">
    <property type="term" value="P:positive regulation of metabolic process"/>
    <property type="evidence" value="ECO:0007669"/>
    <property type="project" value="UniProtKB-ARBA"/>
</dbReference>
<gene>
    <name evidence="8" type="ORF">BO78DRAFT_374487</name>
</gene>
<keyword evidence="2" id="KW-0805">Transcription regulation</keyword>
<dbReference type="InterPro" id="IPR007219">
    <property type="entry name" value="XnlR_reg_dom"/>
</dbReference>
<keyword evidence="5" id="KW-0539">Nucleus</keyword>
<feature type="compositionally biased region" description="Low complexity" evidence="6">
    <location>
        <begin position="90"/>
        <end position="101"/>
    </location>
</feature>
<dbReference type="GO" id="GO:0008270">
    <property type="term" value="F:zinc ion binding"/>
    <property type="evidence" value="ECO:0007669"/>
    <property type="project" value="InterPro"/>
</dbReference>
<evidence type="ECO:0000256" key="4">
    <source>
        <dbReference type="ARBA" id="ARBA00023163"/>
    </source>
</evidence>
<proteinExistence type="predicted"/>
<dbReference type="CDD" id="cd12148">
    <property type="entry name" value="fungal_TF_MHR"/>
    <property type="match status" value="1"/>
</dbReference>
<dbReference type="SUPFAM" id="SSF57701">
    <property type="entry name" value="Zn2/Cys6 DNA-binding domain"/>
    <property type="match status" value="1"/>
</dbReference>
<dbReference type="AlphaFoldDB" id="A0A319EIV3"/>
<evidence type="ECO:0000256" key="5">
    <source>
        <dbReference type="ARBA" id="ARBA00023242"/>
    </source>
</evidence>
<dbReference type="InterPro" id="IPR036864">
    <property type="entry name" value="Zn2-C6_fun-type_DNA-bd_sf"/>
</dbReference>
<dbReference type="Pfam" id="PF00172">
    <property type="entry name" value="Zn_clus"/>
    <property type="match status" value="1"/>
</dbReference>
<keyword evidence="1" id="KW-0479">Metal-binding</keyword>
<dbReference type="PROSITE" id="PS50048">
    <property type="entry name" value="ZN2_CY6_FUNGAL_2"/>
    <property type="match status" value="1"/>
</dbReference>
<feature type="domain" description="Zn(2)-C6 fungal-type" evidence="7">
    <location>
        <begin position="37"/>
        <end position="66"/>
    </location>
</feature>
<dbReference type="STRING" id="1448318.A0A319EIV3"/>
<reference evidence="8 9" key="1">
    <citation type="submission" date="2018-02" db="EMBL/GenBank/DDBJ databases">
        <title>The genomes of Aspergillus section Nigri reveals drivers in fungal speciation.</title>
        <authorList>
            <consortium name="DOE Joint Genome Institute"/>
            <person name="Vesth T.C."/>
            <person name="Nybo J."/>
            <person name="Theobald S."/>
            <person name="Brandl J."/>
            <person name="Frisvad J.C."/>
            <person name="Nielsen K.F."/>
            <person name="Lyhne E.K."/>
            <person name="Kogle M.E."/>
            <person name="Kuo A."/>
            <person name="Riley R."/>
            <person name="Clum A."/>
            <person name="Nolan M."/>
            <person name="Lipzen A."/>
            <person name="Salamov A."/>
            <person name="Henrissat B."/>
            <person name="Wiebenga A."/>
            <person name="De vries R.P."/>
            <person name="Grigoriev I.V."/>
            <person name="Mortensen U.H."/>
            <person name="Andersen M.R."/>
            <person name="Baker S.E."/>
        </authorList>
    </citation>
    <scope>NUCLEOTIDE SEQUENCE [LARGE SCALE GENOMIC DNA]</scope>
    <source>
        <strain evidence="8 9">CBS 121057</strain>
    </source>
</reference>
<dbReference type="CDD" id="cd00067">
    <property type="entry name" value="GAL4"/>
    <property type="match status" value="1"/>
</dbReference>
<dbReference type="SMART" id="SM00906">
    <property type="entry name" value="Fungal_trans"/>
    <property type="match status" value="1"/>
</dbReference>
<name>A0A319EIV3_ASPSB</name>
<sequence length="703" mass="78757">MSARPNDIARIAHLIAAHPPTQPPPGMTSPRERVSRACEHCRARKIKCNGQRPCNACVRHPERCLYRTGSIRQRKSRRPQEPTRPPALLPLPATQSPTTPSDWSHASLSDDPIQYKRHHELRAGIGMQNPETGAFQFYVGPSSGFCFIHRVYQRIKQGSSSEPLLARRSGAIPDAIQRFGMERFMFARTGDSDPRRTHWPSEMFLPRDLGDQFIQAYFRVIHPQIPVLIQSEIVDAWTQMWESPVRDRGVKNQDILFMVLAIGARVSNLKGGQSESSAEAWSEYFSSRVSEGPIFLQEPSIRGVHLMLLKSMYALQFMRQNDAYLYLGHATRTCLVLGLHRSQVTDGRDPNMHRLRLTFWTIFFCERISSLYMGRPSSLADRQIDTAYPEDLTYPSDRSHAPMQECAFIRAMAEISKLADRVSIEIYSPASIKCMADLAKLNQTSLECDAALQAINPTLPSYLHFFDDCVPIGEPWQEIQRLSLGFCYYVVRMLLYRPALVLTTFFSSISEAQSATGCAELQACINASTSAACNLVHLAHEVYFRRFPDIRYDGGLASFLISASLTLLYDVLNLGTDPDRARKTFTVVEKAIKCLDEIEHTGYTSGKALSLDLMKVAKQAVQAADPVVDTNQVLVDEFPWLEDWSSAVASGGDLDPSMYAFPQAEMPVIGALEGNGAGWIESEGNYLWSGNGFAPNSMPGCFF</sequence>
<dbReference type="GO" id="GO:0000981">
    <property type="term" value="F:DNA-binding transcription factor activity, RNA polymerase II-specific"/>
    <property type="evidence" value="ECO:0007669"/>
    <property type="project" value="InterPro"/>
</dbReference>
<dbReference type="InterPro" id="IPR051127">
    <property type="entry name" value="Fungal_SecMet_Regulators"/>
</dbReference>
<dbReference type="SMART" id="SM00066">
    <property type="entry name" value="GAL4"/>
    <property type="match status" value="1"/>
</dbReference>
<evidence type="ECO:0000313" key="9">
    <source>
        <dbReference type="Proteomes" id="UP000248423"/>
    </source>
</evidence>
<dbReference type="GO" id="GO:0006351">
    <property type="term" value="P:DNA-templated transcription"/>
    <property type="evidence" value="ECO:0007669"/>
    <property type="project" value="InterPro"/>
</dbReference>
<evidence type="ECO:0000256" key="6">
    <source>
        <dbReference type="SAM" id="MobiDB-lite"/>
    </source>
</evidence>
<accession>A0A319EIV3</accession>
<dbReference type="GO" id="GO:0003677">
    <property type="term" value="F:DNA binding"/>
    <property type="evidence" value="ECO:0007669"/>
    <property type="project" value="UniProtKB-KW"/>
</dbReference>
<dbReference type="OrthoDB" id="5296287at2759"/>
<dbReference type="PANTHER" id="PTHR47424">
    <property type="entry name" value="REGULATORY PROTEIN GAL4"/>
    <property type="match status" value="1"/>
</dbReference>
<feature type="region of interest" description="Disordered" evidence="6">
    <location>
        <begin position="69"/>
        <end position="106"/>
    </location>
</feature>
<dbReference type="Gene3D" id="4.10.240.10">
    <property type="entry name" value="Zn(2)-C6 fungal-type DNA-binding domain"/>
    <property type="match status" value="1"/>
</dbReference>
<dbReference type="Proteomes" id="UP000248423">
    <property type="component" value="Unassembled WGS sequence"/>
</dbReference>
<evidence type="ECO:0000256" key="2">
    <source>
        <dbReference type="ARBA" id="ARBA00023015"/>
    </source>
</evidence>
<protein>
    <recommendedName>
        <fullName evidence="7">Zn(2)-C6 fungal-type domain-containing protein</fullName>
    </recommendedName>
</protein>
<evidence type="ECO:0000256" key="1">
    <source>
        <dbReference type="ARBA" id="ARBA00022723"/>
    </source>
</evidence>
<organism evidence="8 9">
    <name type="scientific">Aspergillus sclerotiicarbonarius (strain CBS 121057 / IBT 28362)</name>
    <dbReference type="NCBI Taxonomy" id="1448318"/>
    <lineage>
        <taxon>Eukaryota</taxon>
        <taxon>Fungi</taxon>
        <taxon>Dikarya</taxon>
        <taxon>Ascomycota</taxon>
        <taxon>Pezizomycotina</taxon>
        <taxon>Eurotiomycetes</taxon>
        <taxon>Eurotiomycetidae</taxon>
        <taxon>Eurotiales</taxon>
        <taxon>Aspergillaceae</taxon>
        <taxon>Aspergillus</taxon>
        <taxon>Aspergillus subgen. Circumdati</taxon>
    </lineage>
</organism>
<evidence type="ECO:0000256" key="3">
    <source>
        <dbReference type="ARBA" id="ARBA00023125"/>
    </source>
</evidence>
<dbReference type="Pfam" id="PF04082">
    <property type="entry name" value="Fungal_trans"/>
    <property type="match status" value="1"/>
</dbReference>
<evidence type="ECO:0000313" key="8">
    <source>
        <dbReference type="EMBL" id="PYI03674.1"/>
    </source>
</evidence>